<keyword evidence="4" id="KW-0597">Phosphoprotein</keyword>
<dbReference type="Pfam" id="PF08521">
    <property type="entry name" value="2CSK_N"/>
    <property type="match status" value="1"/>
</dbReference>
<reference evidence="14" key="1">
    <citation type="submission" date="2020-09" db="EMBL/GenBank/DDBJ databases">
        <title>A novel bacterium of genus Mangrovicoccus, isolated from South China Sea.</title>
        <authorList>
            <person name="Huang H."/>
            <person name="Mo K."/>
            <person name="Hu Y."/>
        </authorList>
    </citation>
    <scope>NUCLEOTIDE SEQUENCE</scope>
    <source>
        <strain evidence="14">HB182678</strain>
    </source>
</reference>
<dbReference type="EMBL" id="JACVXA010000091">
    <property type="protein sequence ID" value="MBE3640400.1"/>
    <property type="molecule type" value="Genomic_DNA"/>
</dbReference>
<evidence type="ECO:0000256" key="4">
    <source>
        <dbReference type="ARBA" id="ARBA00022553"/>
    </source>
</evidence>
<dbReference type="GO" id="GO:0000155">
    <property type="term" value="F:phosphorelay sensor kinase activity"/>
    <property type="evidence" value="ECO:0007669"/>
    <property type="project" value="InterPro"/>
</dbReference>
<dbReference type="InterPro" id="IPR013727">
    <property type="entry name" value="2CSK_N"/>
</dbReference>
<dbReference type="SMART" id="SM00387">
    <property type="entry name" value="HATPase_c"/>
    <property type="match status" value="1"/>
</dbReference>
<evidence type="ECO:0000256" key="7">
    <source>
        <dbReference type="ARBA" id="ARBA00022777"/>
    </source>
</evidence>
<dbReference type="Pfam" id="PF00512">
    <property type="entry name" value="HisKA"/>
    <property type="match status" value="1"/>
</dbReference>
<dbReference type="InterPro" id="IPR005467">
    <property type="entry name" value="His_kinase_dom"/>
</dbReference>
<dbReference type="InterPro" id="IPR003661">
    <property type="entry name" value="HisK_dim/P_dom"/>
</dbReference>
<feature type="domain" description="HAMP" evidence="13">
    <location>
        <begin position="186"/>
        <end position="238"/>
    </location>
</feature>
<proteinExistence type="predicted"/>
<dbReference type="InterPro" id="IPR003660">
    <property type="entry name" value="HAMP_dom"/>
</dbReference>
<keyword evidence="9" id="KW-0902">Two-component regulatory system</keyword>
<name>A0A8J6ZFI1_9RHOB</name>
<evidence type="ECO:0000313" key="15">
    <source>
        <dbReference type="Proteomes" id="UP000609121"/>
    </source>
</evidence>
<organism evidence="14 15">
    <name type="scientific">Mangrovicoccus algicola</name>
    <dbReference type="NCBI Taxonomy" id="2771008"/>
    <lineage>
        <taxon>Bacteria</taxon>
        <taxon>Pseudomonadati</taxon>
        <taxon>Pseudomonadota</taxon>
        <taxon>Alphaproteobacteria</taxon>
        <taxon>Rhodobacterales</taxon>
        <taxon>Paracoccaceae</taxon>
        <taxon>Mangrovicoccus</taxon>
    </lineage>
</organism>
<dbReference type="RefSeq" id="WP_193186479.1">
    <property type="nucleotide sequence ID" value="NZ_JACVXA010000091.1"/>
</dbReference>
<dbReference type="SMART" id="SM00388">
    <property type="entry name" value="HisKA"/>
    <property type="match status" value="1"/>
</dbReference>
<dbReference type="Proteomes" id="UP000609121">
    <property type="component" value="Unassembled WGS sequence"/>
</dbReference>
<keyword evidence="15" id="KW-1185">Reference proteome</keyword>
<dbReference type="SUPFAM" id="SSF47384">
    <property type="entry name" value="Homodimeric domain of signal transducing histidine kinase"/>
    <property type="match status" value="1"/>
</dbReference>
<dbReference type="PANTHER" id="PTHR45436">
    <property type="entry name" value="SENSOR HISTIDINE KINASE YKOH"/>
    <property type="match status" value="1"/>
</dbReference>
<dbReference type="InterPro" id="IPR004358">
    <property type="entry name" value="Sig_transdc_His_kin-like_C"/>
</dbReference>
<evidence type="ECO:0000256" key="9">
    <source>
        <dbReference type="ARBA" id="ARBA00023012"/>
    </source>
</evidence>
<evidence type="ECO:0000256" key="11">
    <source>
        <dbReference type="SAM" id="Phobius"/>
    </source>
</evidence>
<protein>
    <recommendedName>
        <fullName evidence="3">histidine kinase</fullName>
        <ecNumber evidence="3">2.7.13.3</ecNumber>
    </recommendedName>
</protein>
<gene>
    <name evidence="14" type="ORF">ICN82_19530</name>
</gene>
<dbReference type="InterPro" id="IPR003594">
    <property type="entry name" value="HATPase_dom"/>
</dbReference>
<dbReference type="Gene3D" id="1.10.287.130">
    <property type="match status" value="1"/>
</dbReference>
<keyword evidence="10 11" id="KW-0472">Membrane</keyword>
<dbReference type="SUPFAM" id="SSF55874">
    <property type="entry name" value="ATPase domain of HSP90 chaperone/DNA topoisomerase II/histidine kinase"/>
    <property type="match status" value="1"/>
</dbReference>
<comment type="subcellular location">
    <subcellularLocation>
        <location evidence="2">Membrane</location>
    </subcellularLocation>
</comment>
<evidence type="ECO:0000256" key="10">
    <source>
        <dbReference type="ARBA" id="ARBA00023136"/>
    </source>
</evidence>
<keyword evidence="5" id="KW-0808">Transferase</keyword>
<comment type="caution">
    <text evidence="14">The sequence shown here is derived from an EMBL/GenBank/DDBJ whole genome shotgun (WGS) entry which is preliminary data.</text>
</comment>
<keyword evidence="8 11" id="KW-1133">Transmembrane helix</keyword>
<dbReference type="GO" id="GO:0005886">
    <property type="term" value="C:plasma membrane"/>
    <property type="evidence" value="ECO:0007669"/>
    <property type="project" value="TreeGrafter"/>
</dbReference>
<evidence type="ECO:0000256" key="6">
    <source>
        <dbReference type="ARBA" id="ARBA00022692"/>
    </source>
</evidence>
<evidence type="ECO:0000256" key="1">
    <source>
        <dbReference type="ARBA" id="ARBA00000085"/>
    </source>
</evidence>
<keyword evidence="6 11" id="KW-0812">Transmembrane</keyword>
<evidence type="ECO:0000259" key="12">
    <source>
        <dbReference type="PROSITE" id="PS50109"/>
    </source>
</evidence>
<evidence type="ECO:0000256" key="3">
    <source>
        <dbReference type="ARBA" id="ARBA00012438"/>
    </source>
</evidence>
<evidence type="ECO:0000256" key="2">
    <source>
        <dbReference type="ARBA" id="ARBA00004370"/>
    </source>
</evidence>
<evidence type="ECO:0000313" key="14">
    <source>
        <dbReference type="EMBL" id="MBE3640400.1"/>
    </source>
</evidence>
<dbReference type="Pfam" id="PF02518">
    <property type="entry name" value="HATPase_c"/>
    <property type="match status" value="1"/>
</dbReference>
<dbReference type="InterPro" id="IPR036097">
    <property type="entry name" value="HisK_dim/P_sf"/>
</dbReference>
<evidence type="ECO:0000256" key="5">
    <source>
        <dbReference type="ARBA" id="ARBA00022679"/>
    </source>
</evidence>
<feature type="transmembrane region" description="Helical" evidence="11">
    <location>
        <begin position="12"/>
        <end position="32"/>
    </location>
</feature>
<dbReference type="Gene3D" id="3.30.565.10">
    <property type="entry name" value="Histidine kinase-like ATPase, C-terminal domain"/>
    <property type="match status" value="1"/>
</dbReference>
<accession>A0A8J6ZFI1</accession>
<dbReference type="InterPro" id="IPR050428">
    <property type="entry name" value="TCS_sensor_his_kinase"/>
</dbReference>
<dbReference type="PANTHER" id="PTHR45436:SF1">
    <property type="entry name" value="SENSOR PROTEIN QSEC"/>
    <property type="match status" value="1"/>
</dbReference>
<dbReference type="EC" id="2.7.13.3" evidence="3"/>
<feature type="transmembrane region" description="Helical" evidence="11">
    <location>
        <begin position="165"/>
        <end position="185"/>
    </location>
</feature>
<comment type="catalytic activity">
    <reaction evidence="1">
        <text>ATP + protein L-histidine = ADP + protein N-phospho-L-histidine.</text>
        <dbReference type="EC" id="2.7.13.3"/>
    </reaction>
</comment>
<dbReference type="AlphaFoldDB" id="A0A8J6ZFI1"/>
<evidence type="ECO:0000259" key="13">
    <source>
        <dbReference type="PROSITE" id="PS50885"/>
    </source>
</evidence>
<evidence type="ECO:0000256" key="8">
    <source>
        <dbReference type="ARBA" id="ARBA00022989"/>
    </source>
</evidence>
<dbReference type="PROSITE" id="PS50109">
    <property type="entry name" value="HIS_KIN"/>
    <property type="match status" value="1"/>
</dbReference>
<dbReference type="InterPro" id="IPR036890">
    <property type="entry name" value="HATPase_C_sf"/>
</dbReference>
<dbReference type="PROSITE" id="PS50885">
    <property type="entry name" value="HAMP"/>
    <property type="match status" value="1"/>
</dbReference>
<sequence>MAEPQSLQGRVTGAVLSLMAVGGILLALVSWANGRAAAREAYDRLLLGAASDIAETVTIQQGLPVAVLPVSAFELLGQAPQDRVAYAIRGPGRALLTGMAEVPHPRGRARGPGPVFFDDRMQGEPARYVEVTRRFAERDFSGAVTVTVGQTLRARNAMALELSRGALLASAAAGGMLLLIALVVIRRAMRPLAALAGDLAGRDPHDLTPVDPAGLPAEMAAVLTAMNRFMARLDRQLGAMRGLISDTAHQLRTPVAAIRVQAEMALEEPDPARARAAAERLLVRTRSLGGLLDQMLSRALVIHRGEAVTRERVDLRDVALDVIDARDHELLAPGAEVGLVIGDSPVWVMADAFSLQEAAKNLLANALRHGRAPVRIGADLAAGEARLWVEDAGGGPPEGLMERLGERFERAAASGGQSSGLGLSIVRAVAAAFGGRIATQTGGAGFRIALVLPAAPGPAPAEAAA</sequence>
<feature type="domain" description="Histidine kinase" evidence="12">
    <location>
        <begin position="246"/>
        <end position="456"/>
    </location>
</feature>
<dbReference type="CDD" id="cd00082">
    <property type="entry name" value="HisKA"/>
    <property type="match status" value="1"/>
</dbReference>
<dbReference type="PRINTS" id="PR00344">
    <property type="entry name" value="BCTRLSENSOR"/>
</dbReference>
<keyword evidence="7 14" id="KW-0418">Kinase</keyword>